<feature type="domain" description="Wall-associated receptor kinase C-terminal" evidence="3">
    <location>
        <begin position="59"/>
        <end position="124"/>
    </location>
</feature>
<evidence type="ECO:0000256" key="2">
    <source>
        <dbReference type="SAM" id="Phobius"/>
    </source>
</evidence>
<dbReference type="EMBL" id="OX459121">
    <property type="protein sequence ID" value="CAI9102708.1"/>
    <property type="molecule type" value="Genomic_DNA"/>
</dbReference>
<evidence type="ECO:0000259" key="3">
    <source>
        <dbReference type="Pfam" id="PF14380"/>
    </source>
</evidence>
<dbReference type="AlphaFoldDB" id="A0AAV1D571"/>
<evidence type="ECO:0000313" key="5">
    <source>
        <dbReference type="Proteomes" id="UP001161247"/>
    </source>
</evidence>
<name>A0AAV1D571_OLDCO</name>
<keyword evidence="1" id="KW-0325">Glycoprotein</keyword>
<keyword evidence="2" id="KW-0812">Transmembrane</keyword>
<feature type="transmembrane region" description="Helical" evidence="2">
    <location>
        <begin position="138"/>
        <end position="160"/>
    </location>
</feature>
<keyword evidence="2" id="KW-0472">Membrane</keyword>
<sequence length="193" mass="21896">MLNNVTMFRCYKEDPKTIRELNSSFLGNGCAYYGECGGFIYYYHRYPSTGPPPALKIDPSCSAFYYPMNKSISKHINKSDDVPDVFDLLSGEFDLQWHISNDCADCRRRGGLCQTDWSNERHCINAETKSLGTGRFRAWIWIVVAVSVSTLLLLIGFVYCKKAKARGTHHHTPHTSLIHGLLKISEKHSSVLQ</sequence>
<evidence type="ECO:0000256" key="1">
    <source>
        <dbReference type="ARBA" id="ARBA00023180"/>
    </source>
</evidence>
<proteinExistence type="predicted"/>
<gene>
    <name evidence="4" type="ORF">OLC1_LOCUS12016</name>
</gene>
<dbReference type="InterPro" id="IPR032872">
    <property type="entry name" value="WAK_assoc_C"/>
</dbReference>
<accession>A0AAV1D571</accession>
<reference evidence="4" key="1">
    <citation type="submission" date="2023-03" db="EMBL/GenBank/DDBJ databases">
        <authorList>
            <person name="Julca I."/>
        </authorList>
    </citation>
    <scope>NUCLEOTIDE SEQUENCE</scope>
</reference>
<dbReference type="Pfam" id="PF14380">
    <property type="entry name" value="WAK_assoc"/>
    <property type="match status" value="1"/>
</dbReference>
<keyword evidence="2" id="KW-1133">Transmembrane helix</keyword>
<organism evidence="4 5">
    <name type="scientific">Oldenlandia corymbosa var. corymbosa</name>
    <dbReference type="NCBI Taxonomy" id="529605"/>
    <lineage>
        <taxon>Eukaryota</taxon>
        <taxon>Viridiplantae</taxon>
        <taxon>Streptophyta</taxon>
        <taxon>Embryophyta</taxon>
        <taxon>Tracheophyta</taxon>
        <taxon>Spermatophyta</taxon>
        <taxon>Magnoliopsida</taxon>
        <taxon>eudicotyledons</taxon>
        <taxon>Gunneridae</taxon>
        <taxon>Pentapetalae</taxon>
        <taxon>asterids</taxon>
        <taxon>lamiids</taxon>
        <taxon>Gentianales</taxon>
        <taxon>Rubiaceae</taxon>
        <taxon>Rubioideae</taxon>
        <taxon>Spermacoceae</taxon>
        <taxon>Hedyotis-Oldenlandia complex</taxon>
        <taxon>Oldenlandia</taxon>
    </lineage>
</organism>
<keyword evidence="5" id="KW-1185">Reference proteome</keyword>
<protein>
    <submittedName>
        <fullName evidence="4">OLC1v1001017C1</fullName>
    </submittedName>
</protein>
<dbReference type="Proteomes" id="UP001161247">
    <property type="component" value="Chromosome 4"/>
</dbReference>
<evidence type="ECO:0000313" key="4">
    <source>
        <dbReference type="EMBL" id="CAI9102708.1"/>
    </source>
</evidence>